<dbReference type="EMBL" id="JBHTIS010002644">
    <property type="protein sequence ID" value="MFD1050151.1"/>
    <property type="molecule type" value="Genomic_DNA"/>
</dbReference>
<gene>
    <name evidence="1" type="ORF">ACFQ1S_33825</name>
</gene>
<dbReference type="Proteomes" id="UP001597045">
    <property type="component" value="Unassembled WGS sequence"/>
</dbReference>
<organism evidence="1 2">
    <name type="scientific">Kibdelosporangium lantanae</name>
    <dbReference type="NCBI Taxonomy" id="1497396"/>
    <lineage>
        <taxon>Bacteria</taxon>
        <taxon>Bacillati</taxon>
        <taxon>Actinomycetota</taxon>
        <taxon>Actinomycetes</taxon>
        <taxon>Pseudonocardiales</taxon>
        <taxon>Pseudonocardiaceae</taxon>
        <taxon>Kibdelosporangium</taxon>
    </lineage>
</organism>
<evidence type="ECO:0000313" key="1">
    <source>
        <dbReference type="EMBL" id="MFD1050151.1"/>
    </source>
</evidence>
<feature type="non-terminal residue" evidence="1">
    <location>
        <position position="73"/>
    </location>
</feature>
<comment type="caution">
    <text evidence="1">The sequence shown here is derived from an EMBL/GenBank/DDBJ whole genome shotgun (WGS) entry which is preliminary data.</text>
</comment>
<reference evidence="2" key="1">
    <citation type="journal article" date="2019" name="Int. J. Syst. Evol. Microbiol.">
        <title>The Global Catalogue of Microorganisms (GCM) 10K type strain sequencing project: providing services to taxonomists for standard genome sequencing and annotation.</title>
        <authorList>
            <consortium name="The Broad Institute Genomics Platform"/>
            <consortium name="The Broad Institute Genome Sequencing Center for Infectious Disease"/>
            <person name="Wu L."/>
            <person name="Ma J."/>
        </authorList>
    </citation>
    <scope>NUCLEOTIDE SEQUENCE [LARGE SCALE GENOMIC DNA]</scope>
    <source>
        <strain evidence="2">JCM 31486</strain>
    </source>
</reference>
<accession>A0ABW3MHH3</accession>
<keyword evidence="2" id="KW-1185">Reference proteome</keyword>
<proteinExistence type="predicted"/>
<protein>
    <submittedName>
        <fullName evidence="1">Uncharacterized protein</fullName>
    </submittedName>
</protein>
<evidence type="ECO:0000313" key="2">
    <source>
        <dbReference type="Proteomes" id="UP001597045"/>
    </source>
</evidence>
<name>A0ABW3MHH3_9PSEU</name>
<sequence length="73" mass="8081">MYVDDDDSTVPAAWNDPARNAMDQMLENMKNFKDSAQAGHFSVSESGGESLLQMLRRLADYVTSVDPGALDQR</sequence>